<dbReference type="AlphaFoldDB" id="A0A9X3NHE3"/>
<keyword evidence="2 4" id="KW-0418">Kinase</keyword>
<reference evidence="4" key="1">
    <citation type="submission" date="2021-10" db="EMBL/GenBank/DDBJ databases">
        <title>Streptomonospora sp. nov., isolated from mangrove soil.</title>
        <authorList>
            <person name="Chen X."/>
            <person name="Ge X."/>
            <person name="Liu W."/>
        </authorList>
    </citation>
    <scope>NUCLEOTIDE SEQUENCE</scope>
    <source>
        <strain evidence="4">S1-112</strain>
    </source>
</reference>
<dbReference type="PROSITE" id="PS51480">
    <property type="entry name" value="DHAL"/>
    <property type="match status" value="1"/>
</dbReference>
<dbReference type="InterPro" id="IPR004007">
    <property type="entry name" value="DhaL_dom"/>
</dbReference>
<evidence type="ECO:0000313" key="5">
    <source>
        <dbReference type="Proteomes" id="UP001140076"/>
    </source>
</evidence>
<comment type="caution">
    <text evidence="4">The sequence shown here is derived from an EMBL/GenBank/DDBJ whole genome shotgun (WGS) entry which is preliminary data.</text>
</comment>
<dbReference type="GO" id="GO:0019563">
    <property type="term" value="P:glycerol catabolic process"/>
    <property type="evidence" value="ECO:0007669"/>
    <property type="project" value="TreeGrafter"/>
</dbReference>
<dbReference type="SMART" id="SM01120">
    <property type="entry name" value="Dak2"/>
    <property type="match status" value="1"/>
</dbReference>
<dbReference type="Gene3D" id="1.25.40.340">
    <property type="match status" value="1"/>
</dbReference>
<keyword evidence="5" id="KW-1185">Reference proteome</keyword>
<dbReference type="GO" id="GO:0005829">
    <property type="term" value="C:cytosol"/>
    <property type="evidence" value="ECO:0007669"/>
    <property type="project" value="TreeGrafter"/>
</dbReference>
<keyword evidence="1" id="KW-0808">Transferase</keyword>
<protein>
    <submittedName>
        <fullName evidence="4">Dihydroxyacetone kinase subunit L</fullName>
    </submittedName>
</protein>
<dbReference type="SUPFAM" id="SSF101473">
    <property type="entry name" value="DhaL-like"/>
    <property type="match status" value="1"/>
</dbReference>
<dbReference type="PANTHER" id="PTHR28629">
    <property type="entry name" value="TRIOKINASE/FMN CYCLASE"/>
    <property type="match status" value="1"/>
</dbReference>
<dbReference type="NCBIfam" id="TIGR02365">
    <property type="entry name" value="dha_L_ycgS"/>
    <property type="match status" value="1"/>
</dbReference>
<dbReference type="InterPro" id="IPR050861">
    <property type="entry name" value="Dihydroxyacetone_Kinase"/>
</dbReference>
<organism evidence="4 5">
    <name type="scientific">Streptomonospora mangrovi</name>
    <dbReference type="NCBI Taxonomy" id="2883123"/>
    <lineage>
        <taxon>Bacteria</taxon>
        <taxon>Bacillati</taxon>
        <taxon>Actinomycetota</taxon>
        <taxon>Actinomycetes</taxon>
        <taxon>Streptosporangiales</taxon>
        <taxon>Nocardiopsidaceae</taxon>
        <taxon>Streptomonospora</taxon>
    </lineage>
</organism>
<gene>
    <name evidence="4" type="primary">dhaL</name>
    <name evidence="4" type="ORF">LG943_02465</name>
</gene>
<dbReference type="EMBL" id="JAJAQC010000003">
    <property type="protein sequence ID" value="MDA0563198.1"/>
    <property type="molecule type" value="Genomic_DNA"/>
</dbReference>
<accession>A0A9X3NHE3</accession>
<evidence type="ECO:0000313" key="4">
    <source>
        <dbReference type="EMBL" id="MDA0563198.1"/>
    </source>
</evidence>
<feature type="domain" description="DhaL" evidence="3">
    <location>
        <begin position="4"/>
        <end position="203"/>
    </location>
</feature>
<dbReference type="Pfam" id="PF02734">
    <property type="entry name" value="Dak2"/>
    <property type="match status" value="1"/>
</dbReference>
<dbReference type="GO" id="GO:0004371">
    <property type="term" value="F:glycerone kinase activity"/>
    <property type="evidence" value="ECO:0007669"/>
    <property type="project" value="InterPro"/>
</dbReference>
<sequence length="209" mass="20720">MDIELARAWVRAVAVAVEKDRELLSDLDAAIGDGDHGGNLNRGFAAAAEAVAALQPGSVGEVLVKTGTTLVSKVGGASGPLYGSALRAAGKRLTGESADPGEVAAALAAGLEEVRRLGGAQPGDKTMVDAYAPAVEAFTEAAGRGAALAEAAQAAATAAEDGARATEPLQARKGRASYLGERSKGHEDPGAVSTAMIFRALADTAAAAG</sequence>
<proteinExistence type="predicted"/>
<dbReference type="FunFam" id="1.25.40.340:FF:000002">
    <property type="entry name" value="Dihydroxyacetone kinase, L subunit"/>
    <property type="match status" value="1"/>
</dbReference>
<dbReference type="InterPro" id="IPR012737">
    <property type="entry name" value="DhaK_L_YcgS"/>
</dbReference>
<dbReference type="Proteomes" id="UP001140076">
    <property type="component" value="Unassembled WGS sequence"/>
</dbReference>
<dbReference type="InterPro" id="IPR036117">
    <property type="entry name" value="DhaL_dom_sf"/>
</dbReference>
<evidence type="ECO:0000256" key="2">
    <source>
        <dbReference type="ARBA" id="ARBA00022777"/>
    </source>
</evidence>
<dbReference type="RefSeq" id="WP_270070482.1">
    <property type="nucleotide sequence ID" value="NZ_JAJAQC010000003.1"/>
</dbReference>
<dbReference type="PANTHER" id="PTHR28629:SF4">
    <property type="entry name" value="TRIOKINASE_FMN CYCLASE"/>
    <property type="match status" value="1"/>
</dbReference>
<name>A0A9X3NHE3_9ACTN</name>
<evidence type="ECO:0000256" key="1">
    <source>
        <dbReference type="ARBA" id="ARBA00022679"/>
    </source>
</evidence>
<evidence type="ECO:0000259" key="3">
    <source>
        <dbReference type="PROSITE" id="PS51480"/>
    </source>
</evidence>